<organism evidence="2 3">
    <name type="scientific">Xenorhabdus bovienii str. Intermedium</name>
    <dbReference type="NCBI Taxonomy" id="1379677"/>
    <lineage>
        <taxon>Bacteria</taxon>
        <taxon>Pseudomonadati</taxon>
        <taxon>Pseudomonadota</taxon>
        <taxon>Gammaproteobacteria</taxon>
        <taxon>Enterobacterales</taxon>
        <taxon>Morganellaceae</taxon>
        <taxon>Xenorhabdus</taxon>
    </lineage>
</organism>
<reference evidence="2" key="1">
    <citation type="submission" date="2013-07" db="EMBL/GenBank/DDBJ databases">
        <title>Sub-species coevolution in mutualistic symbiosis.</title>
        <authorList>
            <person name="Murfin K."/>
            <person name="Klassen J."/>
            <person name="Lee M."/>
            <person name="Forst S."/>
            <person name="Stock P."/>
            <person name="Goodrich-Blair H."/>
        </authorList>
    </citation>
    <scope>NUCLEOTIDE SEQUENCE [LARGE SCALE GENOMIC DNA]</scope>
    <source>
        <strain evidence="2">Intermedium</strain>
    </source>
</reference>
<sequence length="92" mass="10455">MIKYTALTRANDLNKVGFIFYLTISLYIVKIGYRYNSVIGVNTQWGRNMLAMIMPGYVLRQKCVRGIALTQVVCIKKDGKFKLVKTRSSLSA</sequence>
<accession>A0A077QKD5</accession>
<keyword evidence="1" id="KW-0812">Transmembrane</keyword>
<feature type="transmembrane region" description="Helical" evidence="1">
    <location>
        <begin position="16"/>
        <end position="33"/>
    </location>
</feature>
<comment type="caution">
    <text evidence="2">The sequence shown here is derived from an EMBL/GenBank/DDBJ whole genome shotgun (WGS) entry which is preliminary data.</text>
</comment>
<dbReference type="AlphaFoldDB" id="A0A077QKD5"/>
<dbReference type="HOGENOM" id="CLU_2412480_0_0_6"/>
<evidence type="ECO:0000256" key="1">
    <source>
        <dbReference type="SAM" id="Phobius"/>
    </source>
</evidence>
<dbReference type="EMBL" id="CBTB010000196">
    <property type="protein sequence ID" value="CDH33695.1"/>
    <property type="molecule type" value="Genomic_DNA"/>
</dbReference>
<keyword evidence="1" id="KW-0472">Membrane</keyword>
<evidence type="ECO:0000313" key="3">
    <source>
        <dbReference type="Proteomes" id="UP000028480"/>
    </source>
</evidence>
<protein>
    <submittedName>
        <fullName evidence="2">Uncharacterized protein</fullName>
    </submittedName>
</protein>
<dbReference type="Proteomes" id="UP000028480">
    <property type="component" value="Unassembled WGS sequence"/>
</dbReference>
<proteinExistence type="predicted"/>
<keyword evidence="1" id="KW-1133">Transmembrane helix</keyword>
<name>A0A077QKD5_XENBV</name>
<evidence type="ECO:0000313" key="2">
    <source>
        <dbReference type="EMBL" id="CDH33695.1"/>
    </source>
</evidence>
<gene>
    <name evidence="2" type="ORF">XBI1_2750002</name>
</gene>